<keyword evidence="8" id="KW-1185">Reference proteome</keyword>
<dbReference type="EMBL" id="JBFXLU010000008">
    <property type="protein sequence ID" value="KAL2855949.1"/>
    <property type="molecule type" value="Genomic_DNA"/>
</dbReference>
<evidence type="ECO:0000259" key="5">
    <source>
        <dbReference type="PROSITE" id="PS00497"/>
    </source>
</evidence>
<evidence type="ECO:0000256" key="3">
    <source>
        <dbReference type="ARBA" id="ARBA00023033"/>
    </source>
</evidence>
<evidence type="ECO:0000256" key="2">
    <source>
        <dbReference type="ARBA" id="ARBA00023002"/>
    </source>
</evidence>
<feature type="compositionally biased region" description="Polar residues" evidence="4">
    <location>
        <begin position="667"/>
        <end position="676"/>
    </location>
</feature>
<dbReference type="InterPro" id="IPR041640">
    <property type="entry name" value="Tyrosinase_C"/>
</dbReference>
<dbReference type="PANTHER" id="PTHR34706">
    <property type="entry name" value="SLR1338 PROTEIN"/>
    <property type="match status" value="1"/>
</dbReference>
<evidence type="ECO:0000313" key="8">
    <source>
        <dbReference type="Proteomes" id="UP001610446"/>
    </source>
</evidence>
<dbReference type="PROSITE" id="PS00497">
    <property type="entry name" value="TYROSINASE_1"/>
    <property type="match status" value="1"/>
</dbReference>
<reference evidence="7 8" key="1">
    <citation type="submission" date="2024-07" db="EMBL/GenBank/DDBJ databases">
        <title>Section-level genome sequencing and comparative genomics of Aspergillus sections Usti and Cavernicolus.</title>
        <authorList>
            <consortium name="Lawrence Berkeley National Laboratory"/>
            <person name="Nybo J.L."/>
            <person name="Vesth T.C."/>
            <person name="Theobald S."/>
            <person name="Frisvad J.C."/>
            <person name="Larsen T.O."/>
            <person name="Kjaerboelling I."/>
            <person name="Rothschild-Mancinelli K."/>
            <person name="Lyhne E.K."/>
            <person name="Kogle M.E."/>
            <person name="Barry K."/>
            <person name="Clum A."/>
            <person name="Na H."/>
            <person name="Ledsgaard L."/>
            <person name="Lin J."/>
            <person name="Lipzen A."/>
            <person name="Kuo A."/>
            <person name="Riley R."/>
            <person name="Mondo S."/>
            <person name="Labutti K."/>
            <person name="Haridas S."/>
            <person name="Pangalinan J."/>
            <person name="Salamov A.A."/>
            <person name="Simmons B.A."/>
            <person name="Magnuson J.K."/>
            <person name="Chen J."/>
            <person name="Drula E."/>
            <person name="Henrissat B."/>
            <person name="Wiebenga A."/>
            <person name="Lubbers R.J."/>
            <person name="Gomes A.C."/>
            <person name="Makela M.R."/>
            <person name="Stajich J."/>
            <person name="Grigoriev I.V."/>
            <person name="Mortensen U.H."/>
            <person name="De Vries R.P."/>
            <person name="Baker S.E."/>
            <person name="Andersen M.R."/>
        </authorList>
    </citation>
    <scope>NUCLEOTIDE SEQUENCE [LARGE SCALE GENOMIC DNA]</scope>
    <source>
        <strain evidence="7 8">CBS 123904</strain>
    </source>
</reference>
<dbReference type="InterPro" id="IPR036465">
    <property type="entry name" value="vWFA_dom_sf"/>
</dbReference>
<dbReference type="Gene3D" id="2.60.310.20">
    <property type="match status" value="1"/>
</dbReference>
<feature type="domain" description="Tyrosinase copper-binding" evidence="6">
    <location>
        <begin position="330"/>
        <end position="341"/>
    </location>
</feature>
<dbReference type="Gene3D" id="1.10.1280.10">
    <property type="entry name" value="Di-copper center containing domain from catechol oxidase"/>
    <property type="match status" value="1"/>
</dbReference>
<dbReference type="Proteomes" id="UP001610446">
    <property type="component" value="Unassembled WGS sequence"/>
</dbReference>
<dbReference type="InterPro" id="IPR002227">
    <property type="entry name" value="Tyrosinase_Cu-bd"/>
</dbReference>
<dbReference type="PANTHER" id="PTHR34706:SF3">
    <property type="entry name" value="ANKYRIN REPEAT PROTEIN (AFU_ORTHOLOGUE AFUA_7G06200)"/>
    <property type="match status" value="1"/>
</dbReference>
<evidence type="ECO:0000256" key="4">
    <source>
        <dbReference type="SAM" id="MobiDB-lite"/>
    </source>
</evidence>
<keyword evidence="2" id="KW-0560">Oxidoreductase</keyword>
<organism evidence="7 8">
    <name type="scientific">Aspergillus pseudoustus</name>
    <dbReference type="NCBI Taxonomy" id="1810923"/>
    <lineage>
        <taxon>Eukaryota</taxon>
        <taxon>Fungi</taxon>
        <taxon>Dikarya</taxon>
        <taxon>Ascomycota</taxon>
        <taxon>Pezizomycotina</taxon>
        <taxon>Eurotiomycetes</taxon>
        <taxon>Eurotiomycetidae</taxon>
        <taxon>Eurotiales</taxon>
        <taxon>Aspergillaceae</taxon>
        <taxon>Aspergillus</taxon>
        <taxon>Aspergillus subgen. Nidulantes</taxon>
    </lineage>
</organism>
<sequence length="947" mass="107543">MGSQFYAIQGIKDGLGPSGRVPVRREINEWTKSTDPTDRDQVYLFVLALEYFQQMDPNDRDSYFQIAGIHGMPYKSWDEPNATAAEVKGKGYCVHANCLFPLWHRPYLLLYEQRLYEIMVENIIPLMPVGQRIKKTLLKAASTWRLPYWDWAKNPRIPGLLCREKLKTRFNGVDREMDNPLFKFRMPNGQKMGDFGVNVLQFVEIEEPLRYDACVATSRCPTKEQLNPASEAWRDGVVNTARANEYLYKQTENSITGFQYGEATEMVYRLLTYPMDFVDFATTARDATADSSSATKVMSDMNIEFIHNNIHYWVGGDGGHMSQIPVATFDPVFWFHHCNLDRLFAIWQTLNPDKWFKADGTRIFGQGTIGMGKIVRNSTPFRPFRKDTSGTYWLAEDARDWYRWGYTYPELQPWEYGTDRDLKASLYENINANYGVTRKQAMAKREDGIPGLRATGDGEVAIQDYAVSIRYSKFAMGGSPFNLEVYLLPKGETEKTFALSHFVTSVYNFSQPATQNGETVCENCAELEEEGVQVTAYVPLTSYLLRLIEQNQGLRSLEPDEVNELLKGVYWRMTMVGDHVEEDKWKDKLNLKVDVSASEITFSKEGQAVPDFNEPEIIPFLGTSADQEPEEEGVPGPEAPEEHSVPVPEPPEEESAPEPAPEPGSTADINNDLNDTVQEDGLEGFYSPDDPYLEEVAKKAAGLRDDPSNPLNSPEELKDLATLALYQPVIYCDDSGSMSDTGPWRNTEQRWAKQRELVTRMTDIATRAVPDNKGVHFRLINTDLPGADNLDGAAVSRILSNMVPGAYNSTPIGTNLRSKILEPLIYSVINSGRKLERPYLILVLTDGCPWYEHVNTFRNAIVECARFLDTNGYRKDAVRFCLSQIGTHEDASWFLDTFDTDRQALEVLHRTAGHIDERYVQLRQNEAELEKWLLSMLTAPVKLLKTP</sequence>
<dbReference type="InterPro" id="IPR008922">
    <property type="entry name" value="Di-copper_centre_dom_sf"/>
</dbReference>
<proteinExistence type="predicted"/>
<comment type="caution">
    <text evidence="7">The sequence shown here is derived from an EMBL/GenBank/DDBJ whole genome shotgun (WGS) entry which is preliminary data.</text>
</comment>
<evidence type="ECO:0000256" key="1">
    <source>
        <dbReference type="ARBA" id="ARBA00001973"/>
    </source>
</evidence>
<evidence type="ECO:0000259" key="6">
    <source>
        <dbReference type="PROSITE" id="PS00498"/>
    </source>
</evidence>
<dbReference type="PRINTS" id="PR00092">
    <property type="entry name" value="TYROSINASE"/>
</dbReference>
<comment type="cofactor">
    <cofactor evidence="1">
        <name>Cu(2+)</name>
        <dbReference type="ChEBI" id="CHEBI:29036"/>
    </cofactor>
</comment>
<accession>A0ABR4KUJ7</accession>
<protein>
    <submittedName>
        <fullName evidence="7">Common central domain of tyrosinase-domain-containing protein</fullName>
    </submittedName>
</protein>
<dbReference type="SUPFAM" id="SSF48056">
    <property type="entry name" value="Di-copper centre-containing domain"/>
    <property type="match status" value="1"/>
</dbReference>
<gene>
    <name evidence="7" type="ORF">BJY01DRAFT_242888</name>
</gene>
<evidence type="ECO:0000313" key="7">
    <source>
        <dbReference type="EMBL" id="KAL2855949.1"/>
    </source>
</evidence>
<feature type="domain" description="Tyrosinase copper-binding" evidence="5">
    <location>
        <begin position="95"/>
        <end position="112"/>
    </location>
</feature>
<feature type="region of interest" description="Disordered" evidence="4">
    <location>
        <begin position="625"/>
        <end position="690"/>
    </location>
</feature>
<dbReference type="Pfam" id="PF18132">
    <property type="entry name" value="Tyrosinase_C"/>
    <property type="match status" value="1"/>
</dbReference>
<name>A0ABR4KUJ7_9EURO</name>
<dbReference type="Pfam" id="PF00264">
    <property type="entry name" value="Tyrosinase"/>
    <property type="match status" value="1"/>
</dbReference>
<dbReference type="PROSITE" id="PS00498">
    <property type="entry name" value="TYROSINASE_2"/>
    <property type="match status" value="1"/>
</dbReference>
<dbReference type="SUPFAM" id="SSF53300">
    <property type="entry name" value="vWA-like"/>
    <property type="match status" value="1"/>
</dbReference>
<keyword evidence="3" id="KW-0503">Monooxygenase</keyword>